<dbReference type="EMBL" id="LGTZ01001291">
    <property type="protein sequence ID" value="OJD21757.1"/>
    <property type="molecule type" value="Genomic_DNA"/>
</dbReference>
<dbReference type="AlphaFoldDB" id="A0A1J9R2B2"/>
<feature type="transmembrane region" description="Helical" evidence="1">
    <location>
        <begin position="112"/>
        <end position="130"/>
    </location>
</feature>
<protein>
    <submittedName>
        <fullName evidence="2">Uncharacterized protein</fullName>
    </submittedName>
</protein>
<reference evidence="2 3" key="1">
    <citation type="submission" date="2015-08" db="EMBL/GenBank/DDBJ databases">
        <title>Emmonsia species relationships and genome sequence.</title>
        <authorList>
            <person name="Cuomo C.A."/>
            <person name="Schwartz I.S."/>
            <person name="Kenyon C."/>
            <person name="De Hoog G.S."/>
            <person name="Govender N.P."/>
            <person name="Botha A."/>
            <person name="Moreno L."/>
            <person name="De Vries M."/>
            <person name="Munoz J.F."/>
            <person name="Stielow J.B."/>
        </authorList>
    </citation>
    <scope>NUCLEOTIDE SEQUENCE [LARGE SCALE GENOMIC DNA]</scope>
    <source>
        <strain evidence="2 3">EI222</strain>
    </source>
</reference>
<keyword evidence="1" id="KW-1133">Transmembrane helix</keyword>
<sequence length="217" mass="24670">MRHGARKSPNSAHHYEPLLHAVLWLGAFHSARLHPQARYRTDAVKSLTSLTHLLESHAQHRFHAAILETLASLNRSGAEAHSKFTSIFVVLYTMDEPTFQTFIAPRNSATQILLAYFAATLVIMQIFLVYEIPHCLSMYQIFSSIFAWVDSIDSRLPVEFQRHIIWPVHIVNAFTLNYEVFKSDVTGLVRLTLSLANDGCSRSCTPLILRHLFSNVI</sequence>
<accession>A0A1J9R2B2</accession>
<proteinExistence type="predicted"/>
<comment type="caution">
    <text evidence="2">The sequence shown here is derived from an EMBL/GenBank/DDBJ whole genome shotgun (WGS) entry which is preliminary data.</text>
</comment>
<gene>
    <name evidence="2" type="ORF">ACJ73_06901</name>
</gene>
<evidence type="ECO:0000256" key="1">
    <source>
        <dbReference type="SAM" id="Phobius"/>
    </source>
</evidence>
<dbReference type="STRING" id="1658174.A0A1J9R2B2"/>
<evidence type="ECO:0000313" key="2">
    <source>
        <dbReference type="EMBL" id="OJD21757.1"/>
    </source>
</evidence>
<dbReference type="Proteomes" id="UP000242791">
    <property type="component" value="Unassembled WGS sequence"/>
</dbReference>
<keyword evidence="1" id="KW-0812">Transmembrane</keyword>
<dbReference type="OrthoDB" id="4181338at2759"/>
<keyword evidence="3" id="KW-1185">Reference proteome</keyword>
<keyword evidence="1" id="KW-0472">Membrane</keyword>
<name>A0A1J9R2B2_9EURO</name>
<evidence type="ECO:0000313" key="3">
    <source>
        <dbReference type="Proteomes" id="UP000242791"/>
    </source>
</evidence>
<organism evidence="2 3">
    <name type="scientific">Blastomyces percursus</name>
    <dbReference type="NCBI Taxonomy" id="1658174"/>
    <lineage>
        <taxon>Eukaryota</taxon>
        <taxon>Fungi</taxon>
        <taxon>Dikarya</taxon>
        <taxon>Ascomycota</taxon>
        <taxon>Pezizomycotina</taxon>
        <taxon>Eurotiomycetes</taxon>
        <taxon>Eurotiomycetidae</taxon>
        <taxon>Onygenales</taxon>
        <taxon>Ajellomycetaceae</taxon>
        <taxon>Blastomyces</taxon>
    </lineage>
</organism>
<dbReference type="VEuPathDB" id="FungiDB:ACJ73_06901"/>